<dbReference type="EMBL" id="CM042027">
    <property type="protein sequence ID" value="KAI3803076.1"/>
    <property type="molecule type" value="Genomic_DNA"/>
</dbReference>
<protein>
    <submittedName>
        <fullName evidence="1">Uncharacterized protein</fullName>
    </submittedName>
</protein>
<evidence type="ECO:0000313" key="1">
    <source>
        <dbReference type="EMBL" id="KAI3803076.1"/>
    </source>
</evidence>
<dbReference type="Proteomes" id="UP001056120">
    <property type="component" value="Linkage Group LG10"/>
</dbReference>
<gene>
    <name evidence="1" type="ORF">L1987_31224</name>
</gene>
<evidence type="ECO:0000313" key="2">
    <source>
        <dbReference type="Proteomes" id="UP001056120"/>
    </source>
</evidence>
<sequence length="242" mass="26905">MLPSLPGKLWNHSGSEQIHTLTKKHQRSKHEVHHGHKGQNRVGEPTYTLVTSGFGSGLPSHRRRPEWHTIPPPLNSGMGMIKWLLIMFIVMQIHSKVVKPEGDDEDGALDMKFCQKFGASPIVLLLLLSLIDAFIFIVSSSYAGFIFFIVCAGGIEKGQIPPKLGGNSHSIYAEEEATDTRFLIDGRTCLTQVLTITVFLTTMSNKVHYKCVATLSAARMILAMPPAEKKNNDKQFFKVCHP</sequence>
<name>A0ACB9I5P7_9ASTR</name>
<proteinExistence type="predicted"/>
<keyword evidence="2" id="KW-1185">Reference proteome</keyword>
<organism evidence="1 2">
    <name type="scientific">Smallanthus sonchifolius</name>
    <dbReference type="NCBI Taxonomy" id="185202"/>
    <lineage>
        <taxon>Eukaryota</taxon>
        <taxon>Viridiplantae</taxon>
        <taxon>Streptophyta</taxon>
        <taxon>Embryophyta</taxon>
        <taxon>Tracheophyta</taxon>
        <taxon>Spermatophyta</taxon>
        <taxon>Magnoliopsida</taxon>
        <taxon>eudicotyledons</taxon>
        <taxon>Gunneridae</taxon>
        <taxon>Pentapetalae</taxon>
        <taxon>asterids</taxon>
        <taxon>campanulids</taxon>
        <taxon>Asterales</taxon>
        <taxon>Asteraceae</taxon>
        <taxon>Asteroideae</taxon>
        <taxon>Heliantheae alliance</taxon>
        <taxon>Millerieae</taxon>
        <taxon>Smallanthus</taxon>
    </lineage>
</organism>
<comment type="caution">
    <text evidence="1">The sequence shown here is derived from an EMBL/GenBank/DDBJ whole genome shotgun (WGS) entry which is preliminary data.</text>
</comment>
<reference evidence="2" key="1">
    <citation type="journal article" date="2022" name="Mol. Ecol. Resour.">
        <title>The genomes of chicory, endive, great burdock and yacon provide insights into Asteraceae palaeo-polyploidization history and plant inulin production.</title>
        <authorList>
            <person name="Fan W."/>
            <person name="Wang S."/>
            <person name="Wang H."/>
            <person name="Wang A."/>
            <person name="Jiang F."/>
            <person name="Liu H."/>
            <person name="Zhao H."/>
            <person name="Xu D."/>
            <person name="Zhang Y."/>
        </authorList>
    </citation>
    <scope>NUCLEOTIDE SEQUENCE [LARGE SCALE GENOMIC DNA]</scope>
    <source>
        <strain evidence="2">cv. Yunnan</strain>
    </source>
</reference>
<accession>A0ACB9I5P7</accession>
<reference evidence="1 2" key="2">
    <citation type="journal article" date="2022" name="Mol. Ecol. Resour.">
        <title>The genomes of chicory, endive, great burdock and yacon provide insights into Asteraceae paleo-polyploidization history and plant inulin production.</title>
        <authorList>
            <person name="Fan W."/>
            <person name="Wang S."/>
            <person name="Wang H."/>
            <person name="Wang A."/>
            <person name="Jiang F."/>
            <person name="Liu H."/>
            <person name="Zhao H."/>
            <person name="Xu D."/>
            <person name="Zhang Y."/>
        </authorList>
    </citation>
    <scope>NUCLEOTIDE SEQUENCE [LARGE SCALE GENOMIC DNA]</scope>
    <source>
        <strain evidence="2">cv. Yunnan</strain>
        <tissue evidence="1">Leaves</tissue>
    </source>
</reference>